<comment type="caution">
    <text evidence="2">The sequence shown here is derived from an EMBL/GenBank/DDBJ whole genome shotgun (WGS) entry which is preliminary data.</text>
</comment>
<dbReference type="Pfam" id="PF14559">
    <property type="entry name" value="TPR_19"/>
    <property type="match status" value="1"/>
</dbReference>
<feature type="repeat" description="TPR" evidence="1">
    <location>
        <begin position="148"/>
        <end position="181"/>
    </location>
</feature>
<dbReference type="PANTHER" id="PTHR44809:SF1">
    <property type="entry name" value="PROTEIN O-MANNOSYL-TRANSFERASE TMTC1"/>
    <property type="match status" value="1"/>
</dbReference>
<evidence type="ECO:0000313" key="3">
    <source>
        <dbReference type="Proteomes" id="UP000229498"/>
    </source>
</evidence>
<dbReference type="SUPFAM" id="SSF53756">
    <property type="entry name" value="UDP-Glycosyltransferase/glycogen phosphorylase"/>
    <property type="match status" value="1"/>
</dbReference>
<dbReference type="OrthoDB" id="6193797at2"/>
<organism evidence="2 3">
    <name type="scientific">Minwuia thermotolerans</name>
    <dbReference type="NCBI Taxonomy" id="2056226"/>
    <lineage>
        <taxon>Bacteria</taxon>
        <taxon>Pseudomonadati</taxon>
        <taxon>Pseudomonadota</taxon>
        <taxon>Alphaproteobacteria</taxon>
        <taxon>Minwuiales</taxon>
        <taxon>Minwuiaceae</taxon>
        <taxon>Minwuia</taxon>
    </lineage>
</organism>
<feature type="repeat" description="TPR" evidence="1">
    <location>
        <begin position="182"/>
        <end position="215"/>
    </location>
</feature>
<proteinExistence type="predicted"/>
<dbReference type="EMBL" id="PHIG01000044">
    <property type="protein sequence ID" value="PJK28428.1"/>
    <property type="molecule type" value="Genomic_DNA"/>
</dbReference>
<dbReference type="Pfam" id="PF13432">
    <property type="entry name" value="TPR_16"/>
    <property type="match status" value="1"/>
</dbReference>
<feature type="repeat" description="TPR" evidence="1">
    <location>
        <begin position="46"/>
        <end position="79"/>
    </location>
</feature>
<keyword evidence="1" id="KW-0802">TPR repeat</keyword>
<dbReference type="Pfam" id="PF13181">
    <property type="entry name" value="TPR_8"/>
    <property type="match status" value="1"/>
</dbReference>
<evidence type="ECO:0000256" key="1">
    <source>
        <dbReference type="PROSITE-ProRule" id="PRU00339"/>
    </source>
</evidence>
<dbReference type="Proteomes" id="UP000229498">
    <property type="component" value="Unassembled WGS sequence"/>
</dbReference>
<name>A0A2M9FY96_9PROT</name>
<dbReference type="InterPro" id="IPR011990">
    <property type="entry name" value="TPR-like_helical_dom_sf"/>
</dbReference>
<dbReference type="InterPro" id="IPR019734">
    <property type="entry name" value="TPR_rpt"/>
</dbReference>
<dbReference type="SMART" id="SM00028">
    <property type="entry name" value="TPR"/>
    <property type="match status" value="6"/>
</dbReference>
<evidence type="ECO:0000313" key="2">
    <source>
        <dbReference type="EMBL" id="PJK28428.1"/>
    </source>
</evidence>
<dbReference type="Gene3D" id="1.25.40.10">
    <property type="entry name" value="Tetratricopeptide repeat domain"/>
    <property type="match status" value="1"/>
</dbReference>
<accession>A0A2M9FY96</accession>
<gene>
    <name evidence="2" type="ORF">CVT23_17145</name>
</gene>
<dbReference type="InterPro" id="IPR052943">
    <property type="entry name" value="TMTC_O-mannosyl-trnsfr"/>
</dbReference>
<sequence>MMAPMIRTSKAGSKAAARGWAALSRGRPDQALICFDQAAAASPRDFQVHQGRATALQALGDAAGAVDAFERALSVAPGNAETLTALGRLARDLKAPEQAAGFFREAAMAEPGSPAAICGLAHALRDLERQEDAIELLQSAIQLDETCAPLWTTLGAVMADLEDHANAKTFLKEALRLDPKDGAAAGNLAEVLFADGRPGEAREFYHTALKLRPDDAALRFNHALFALATGDIEAGWRDYDARLEPTYPGFVRRDLKLKRWNGRVMPDGRLLVAAEQGVGDELHFLHCLPDARAACGELWWECDPRLAELLSRSFPDVRFVPWQGSEKPGVHRGYDWLAEAPRFDAFIEAGSLQTIFRRRLEDFPSAPPLLSAETPTHAGDGLRVGISWTSTRRSRLRDRGYVPLEHWGPIFAVPGVTWVNLQYGDVAGEIGEAEGRFGIRIERTPGLDMKDDFDGVARLTAGLDVVIGPTNTSRQLAASLGVPSLVLSRLPYEFALGQPVNPFFPNMTDFVRLPERDWSHAVGGVAARLAELARRQAAA</sequence>
<keyword evidence="3" id="KW-1185">Reference proteome</keyword>
<dbReference type="SUPFAM" id="SSF81901">
    <property type="entry name" value="HCP-like"/>
    <property type="match status" value="1"/>
</dbReference>
<protein>
    <submittedName>
        <fullName evidence="2">Uncharacterized protein</fullName>
    </submittedName>
</protein>
<dbReference type="PROSITE" id="PS50005">
    <property type="entry name" value="TPR"/>
    <property type="match status" value="3"/>
</dbReference>
<reference evidence="2 3" key="1">
    <citation type="submission" date="2017-11" db="EMBL/GenBank/DDBJ databases">
        <title>Draft genome sequence of Rhizobiales bacterium SY3-13.</title>
        <authorList>
            <person name="Sun C."/>
        </authorList>
    </citation>
    <scope>NUCLEOTIDE SEQUENCE [LARGE SCALE GENOMIC DNA]</scope>
    <source>
        <strain evidence="2 3">SY3-13</strain>
    </source>
</reference>
<dbReference type="AlphaFoldDB" id="A0A2M9FY96"/>
<dbReference type="PANTHER" id="PTHR44809">
    <property type="match status" value="1"/>
</dbReference>